<gene>
    <name evidence="1" type="ORF">T4B_2041</name>
</gene>
<sequence>MQTAASHNTDQVTHRQIKHIVDIKKQHSTYSNTHRDGVVKFSNVSFVRNIQSRNEKLYTAVAQFVCTSITIIYHWSVADSGIISITWLVDSRNVKSSRKISSEKIFGIMSHICKEISFKAHK</sequence>
<dbReference type="EMBL" id="JYDS01000279">
    <property type="protein sequence ID" value="KRZ19486.1"/>
    <property type="molecule type" value="Genomic_DNA"/>
</dbReference>
<reference evidence="1 2" key="1">
    <citation type="submission" date="2015-01" db="EMBL/GenBank/DDBJ databases">
        <title>Evolution of Trichinella species and genotypes.</title>
        <authorList>
            <person name="Korhonen P.K."/>
            <person name="Edoardo P."/>
            <person name="Giuseppe L.R."/>
            <person name="Gasser R.B."/>
        </authorList>
    </citation>
    <scope>NUCLEOTIDE SEQUENCE [LARGE SCALE GENOMIC DNA]</scope>
    <source>
        <strain evidence="1">ISS588</strain>
    </source>
</reference>
<dbReference type="Proteomes" id="UP000054805">
    <property type="component" value="Unassembled WGS sequence"/>
</dbReference>
<keyword evidence="2" id="KW-1185">Reference proteome</keyword>
<dbReference type="AlphaFoldDB" id="A0A0V1I9H4"/>
<name>A0A0V1I9H4_TRIPS</name>
<proteinExistence type="predicted"/>
<evidence type="ECO:0000313" key="2">
    <source>
        <dbReference type="Proteomes" id="UP000054805"/>
    </source>
</evidence>
<accession>A0A0V1I9H4</accession>
<comment type="caution">
    <text evidence="1">The sequence shown here is derived from an EMBL/GenBank/DDBJ whole genome shotgun (WGS) entry which is preliminary data.</text>
</comment>
<organism evidence="1 2">
    <name type="scientific">Trichinella pseudospiralis</name>
    <name type="common">Parasitic roundworm</name>
    <dbReference type="NCBI Taxonomy" id="6337"/>
    <lineage>
        <taxon>Eukaryota</taxon>
        <taxon>Metazoa</taxon>
        <taxon>Ecdysozoa</taxon>
        <taxon>Nematoda</taxon>
        <taxon>Enoplea</taxon>
        <taxon>Dorylaimia</taxon>
        <taxon>Trichinellida</taxon>
        <taxon>Trichinellidae</taxon>
        <taxon>Trichinella</taxon>
    </lineage>
</organism>
<evidence type="ECO:0000313" key="1">
    <source>
        <dbReference type="EMBL" id="KRZ19486.1"/>
    </source>
</evidence>
<protein>
    <submittedName>
        <fullName evidence="1">Uncharacterized protein</fullName>
    </submittedName>
</protein>